<reference evidence="1 2" key="1">
    <citation type="submission" date="2018-11" db="EMBL/GenBank/DDBJ databases">
        <authorList>
            <consortium name="Pathogen Informatics"/>
        </authorList>
    </citation>
    <scope>NUCLEOTIDE SEQUENCE [LARGE SCALE GENOMIC DNA]</scope>
    <source>
        <strain evidence="1 2">Zambia</strain>
    </source>
</reference>
<dbReference type="Proteomes" id="UP000277204">
    <property type="component" value="Unassembled WGS sequence"/>
</dbReference>
<accession>A0A183LCF3</accession>
<evidence type="ECO:0000313" key="2">
    <source>
        <dbReference type="Proteomes" id="UP000277204"/>
    </source>
</evidence>
<keyword evidence="2" id="KW-1185">Reference proteome</keyword>
<sequence length="198" mass="22405">MYTQLLLLKSCQKVEFAASQASPSDFSGNLTFLPCSSMSVKIKKSVARFLNHQVAHRIKLLESALLEIHDLDNRMKMELLALNTLANPNDDEFCEEDCMTYISAEDELLKSHENFEDSNCDVKYELVDLNDDVTAYEASINKVDEQIQSIDVHQSHSCFTKGRNISTLKTFDFLTGLINDRSLELTSCLPVDIDHCSE</sequence>
<dbReference type="EMBL" id="UZAI01000330">
    <property type="protein sequence ID" value="VDO51431.1"/>
    <property type="molecule type" value="Genomic_DNA"/>
</dbReference>
<name>A0A183LCF3_9TREM</name>
<dbReference type="AlphaFoldDB" id="A0A183LCF3"/>
<organism evidence="1 2">
    <name type="scientific">Schistosoma margrebowiei</name>
    <dbReference type="NCBI Taxonomy" id="48269"/>
    <lineage>
        <taxon>Eukaryota</taxon>
        <taxon>Metazoa</taxon>
        <taxon>Spiralia</taxon>
        <taxon>Lophotrochozoa</taxon>
        <taxon>Platyhelminthes</taxon>
        <taxon>Trematoda</taxon>
        <taxon>Digenea</taxon>
        <taxon>Strigeidida</taxon>
        <taxon>Schistosomatoidea</taxon>
        <taxon>Schistosomatidae</taxon>
        <taxon>Schistosoma</taxon>
    </lineage>
</organism>
<dbReference type="STRING" id="48269.A0A183LCF3"/>
<proteinExistence type="predicted"/>
<gene>
    <name evidence="1" type="ORF">SMRZ_LOCUS1478</name>
</gene>
<protein>
    <submittedName>
        <fullName evidence="1">Uncharacterized protein</fullName>
    </submittedName>
</protein>
<evidence type="ECO:0000313" key="1">
    <source>
        <dbReference type="EMBL" id="VDO51431.1"/>
    </source>
</evidence>